<keyword evidence="1" id="KW-0812">Transmembrane</keyword>
<organism evidence="2 3">
    <name type="scientific">Paraphoma chrysanthemicola</name>
    <dbReference type="NCBI Taxonomy" id="798071"/>
    <lineage>
        <taxon>Eukaryota</taxon>
        <taxon>Fungi</taxon>
        <taxon>Dikarya</taxon>
        <taxon>Ascomycota</taxon>
        <taxon>Pezizomycotina</taxon>
        <taxon>Dothideomycetes</taxon>
        <taxon>Pleosporomycetidae</taxon>
        <taxon>Pleosporales</taxon>
        <taxon>Pleosporineae</taxon>
        <taxon>Phaeosphaeriaceae</taxon>
        <taxon>Paraphoma</taxon>
    </lineage>
</organism>
<protein>
    <submittedName>
        <fullName evidence="2">Uncharacterized protein</fullName>
    </submittedName>
</protein>
<proteinExistence type="predicted"/>
<keyword evidence="1" id="KW-0472">Membrane</keyword>
<accession>A0A8K0RIR1</accession>
<feature type="transmembrane region" description="Helical" evidence="1">
    <location>
        <begin position="122"/>
        <end position="139"/>
    </location>
</feature>
<gene>
    <name evidence="2" type="ORF">FB567DRAFT_510353</name>
</gene>
<keyword evidence="1" id="KW-1133">Transmembrane helix</keyword>
<comment type="caution">
    <text evidence="2">The sequence shown here is derived from an EMBL/GenBank/DDBJ whole genome shotgun (WGS) entry which is preliminary data.</text>
</comment>
<feature type="transmembrane region" description="Helical" evidence="1">
    <location>
        <begin position="12"/>
        <end position="31"/>
    </location>
</feature>
<name>A0A8K0RIR1_9PLEO</name>
<dbReference type="Proteomes" id="UP000813461">
    <property type="component" value="Unassembled WGS sequence"/>
</dbReference>
<evidence type="ECO:0000256" key="1">
    <source>
        <dbReference type="SAM" id="Phobius"/>
    </source>
</evidence>
<sequence length="140" mass="15664">MVKTTSPGFINGSMLFVLIVCHGYALVLRLLGPPARLRDFQVTHDLEPYTCCHATLPNSYHGVVRVGLPVAPSTMTMPLVANTPHPTSLYYRPKSQIRYLHLLKITRARPESRQMWARSCTIMARCAIAMTGLVTTFHIV</sequence>
<evidence type="ECO:0000313" key="3">
    <source>
        <dbReference type="Proteomes" id="UP000813461"/>
    </source>
</evidence>
<reference evidence="2" key="1">
    <citation type="journal article" date="2021" name="Nat. Commun.">
        <title>Genetic determinants of endophytism in the Arabidopsis root mycobiome.</title>
        <authorList>
            <person name="Mesny F."/>
            <person name="Miyauchi S."/>
            <person name="Thiergart T."/>
            <person name="Pickel B."/>
            <person name="Atanasova L."/>
            <person name="Karlsson M."/>
            <person name="Huettel B."/>
            <person name="Barry K.W."/>
            <person name="Haridas S."/>
            <person name="Chen C."/>
            <person name="Bauer D."/>
            <person name="Andreopoulos W."/>
            <person name="Pangilinan J."/>
            <person name="LaButti K."/>
            <person name="Riley R."/>
            <person name="Lipzen A."/>
            <person name="Clum A."/>
            <person name="Drula E."/>
            <person name="Henrissat B."/>
            <person name="Kohler A."/>
            <person name="Grigoriev I.V."/>
            <person name="Martin F.M."/>
            <person name="Hacquard S."/>
        </authorList>
    </citation>
    <scope>NUCLEOTIDE SEQUENCE</scope>
    <source>
        <strain evidence="2">MPI-SDFR-AT-0120</strain>
    </source>
</reference>
<dbReference type="AlphaFoldDB" id="A0A8K0RIR1"/>
<keyword evidence="3" id="KW-1185">Reference proteome</keyword>
<dbReference type="EMBL" id="JAGMVJ010000001">
    <property type="protein sequence ID" value="KAH7094501.1"/>
    <property type="molecule type" value="Genomic_DNA"/>
</dbReference>
<evidence type="ECO:0000313" key="2">
    <source>
        <dbReference type="EMBL" id="KAH7094501.1"/>
    </source>
</evidence>